<organism evidence="1 2">
    <name type="scientific">Oryza meyeriana var. granulata</name>
    <dbReference type="NCBI Taxonomy" id="110450"/>
    <lineage>
        <taxon>Eukaryota</taxon>
        <taxon>Viridiplantae</taxon>
        <taxon>Streptophyta</taxon>
        <taxon>Embryophyta</taxon>
        <taxon>Tracheophyta</taxon>
        <taxon>Spermatophyta</taxon>
        <taxon>Magnoliopsida</taxon>
        <taxon>Liliopsida</taxon>
        <taxon>Poales</taxon>
        <taxon>Poaceae</taxon>
        <taxon>BOP clade</taxon>
        <taxon>Oryzoideae</taxon>
        <taxon>Oryzeae</taxon>
        <taxon>Oryzinae</taxon>
        <taxon>Oryza</taxon>
        <taxon>Oryza meyeriana</taxon>
    </lineage>
</organism>
<accession>A0A6G1CKY2</accession>
<evidence type="ECO:0000313" key="1">
    <source>
        <dbReference type="EMBL" id="KAF0900790.1"/>
    </source>
</evidence>
<comment type="caution">
    <text evidence="1">The sequence shown here is derived from an EMBL/GenBank/DDBJ whole genome shotgun (WGS) entry which is preliminary data.</text>
</comment>
<sequence length="73" mass="7865">MEAARLGDGPLQGVGGNYHPVMVGPWEMASEALPATVKLKAMVAQQGAVSSRGERWLEAARRSSRWISWEGAN</sequence>
<protein>
    <submittedName>
        <fullName evidence="1">Uncharacterized protein</fullName>
    </submittedName>
</protein>
<dbReference type="AlphaFoldDB" id="A0A6G1CKY2"/>
<keyword evidence="2" id="KW-1185">Reference proteome</keyword>
<reference evidence="1 2" key="1">
    <citation type="submission" date="2019-11" db="EMBL/GenBank/DDBJ databases">
        <title>Whole genome sequence of Oryza granulata.</title>
        <authorList>
            <person name="Li W."/>
        </authorList>
    </citation>
    <scope>NUCLEOTIDE SEQUENCE [LARGE SCALE GENOMIC DNA]</scope>
    <source>
        <strain evidence="2">cv. Menghai</strain>
        <tissue evidence="1">Leaf</tissue>
    </source>
</reference>
<evidence type="ECO:0000313" key="2">
    <source>
        <dbReference type="Proteomes" id="UP000479710"/>
    </source>
</evidence>
<proteinExistence type="predicted"/>
<dbReference type="EMBL" id="SPHZ02000009">
    <property type="protein sequence ID" value="KAF0900790.1"/>
    <property type="molecule type" value="Genomic_DNA"/>
</dbReference>
<name>A0A6G1CKY2_9ORYZ</name>
<dbReference type="Proteomes" id="UP000479710">
    <property type="component" value="Unassembled WGS sequence"/>
</dbReference>
<gene>
    <name evidence="1" type="ORF">E2562_035251</name>
</gene>